<gene>
    <name evidence="2" type="ORF">KAK11_18770</name>
</gene>
<feature type="compositionally biased region" description="Low complexity" evidence="1">
    <location>
        <begin position="21"/>
        <end position="44"/>
    </location>
</feature>
<dbReference type="EMBL" id="JAGQDG010000008">
    <property type="protein sequence ID" value="MBQ0937375.1"/>
    <property type="molecule type" value="Genomic_DNA"/>
</dbReference>
<evidence type="ECO:0000313" key="3">
    <source>
        <dbReference type="Proteomes" id="UP000672097"/>
    </source>
</evidence>
<dbReference type="Proteomes" id="UP000672097">
    <property type="component" value="Unassembled WGS sequence"/>
</dbReference>
<comment type="caution">
    <text evidence="2">The sequence shown here is derived from an EMBL/GenBank/DDBJ whole genome shotgun (WGS) entry which is preliminary data.</text>
</comment>
<reference evidence="2 3" key="1">
    <citation type="submission" date="2021-04" db="EMBL/GenBank/DDBJ databases">
        <title>The genome sequence of type strain Ideonella paludis KCTC 32238.</title>
        <authorList>
            <person name="Liu Y."/>
        </authorList>
    </citation>
    <scope>NUCLEOTIDE SEQUENCE [LARGE SCALE GENOMIC DNA]</scope>
    <source>
        <strain evidence="2 3">KCTC 32238</strain>
    </source>
</reference>
<feature type="compositionally biased region" description="Basic and acidic residues" evidence="1">
    <location>
        <begin position="187"/>
        <end position="196"/>
    </location>
</feature>
<organism evidence="2 3">
    <name type="scientific">Ideonella paludis</name>
    <dbReference type="NCBI Taxonomy" id="1233411"/>
    <lineage>
        <taxon>Bacteria</taxon>
        <taxon>Pseudomonadati</taxon>
        <taxon>Pseudomonadota</taxon>
        <taxon>Betaproteobacteria</taxon>
        <taxon>Burkholderiales</taxon>
        <taxon>Sphaerotilaceae</taxon>
        <taxon>Ideonella</taxon>
    </lineage>
</organism>
<feature type="compositionally biased region" description="Pro residues" evidence="1">
    <location>
        <begin position="202"/>
        <end position="217"/>
    </location>
</feature>
<evidence type="ECO:0000256" key="1">
    <source>
        <dbReference type="SAM" id="MobiDB-lite"/>
    </source>
</evidence>
<proteinExistence type="predicted"/>
<name>A0ABS5E1T4_9BURK</name>
<dbReference type="RefSeq" id="WP_210810909.1">
    <property type="nucleotide sequence ID" value="NZ_JAGQDG010000008.1"/>
</dbReference>
<dbReference type="Pfam" id="PF11748">
    <property type="entry name" value="DUF3306"/>
    <property type="match status" value="1"/>
</dbReference>
<sequence>MSGEGQGFFSRWSQRKAEVRQAQAAQKAAPLPPAAADAAPVAQADSKPPATEPAPADAPTLADVQSLEPGQEVSRFMQRGVDPQVKNAAMKKLFADPHFNVMDGLDTYIDDYSQPDPIPQAMLRQLVQGEFLGLFAEEKAAEDAERQRLATAQAELQALATPSDHPPAPAPDAPDTPAAPAPIAQEPLHEDADLRLQQDPAAQPPSPEPSPGPDTRG</sequence>
<evidence type="ECO:0000313" key="2">
    <source>
        <dbReference type="EMBL" id="MBQ0937375.1"/>
    </source>
</evidence>
<feature type="region of interest" description="Disordered" evidence="1">
    <location>
        <begin position="1"/>
        <end position="79"/>
    </location>
</feature>
<feature type="compositionally biased region" description="Low complexity" evidence="1">
    <location>
        <begin position="149"/>
        <end position="163"/>
    </location>
</feature>
<feature type="compositionally biased region" description="Low complexity" evidence="1">
    <location>
        <begin position="53"/>
        <end position="63"/>
    </location>
</feature>
<keyword evidence="3" id="KW-1185">Reference proteome</keyword>
<feature type="region of interest" description="Disordered" evidence="1">
    <location>
        <begin position="141"/>
        <end position="217"/>
    </location>
</feature>
<protein>
    <submittedName>
        <fullName evidence="2">DUF3306 domain-containing protein</fullName>
    </submittedName>
</protein>
<dbReference type="InterPro" id="IPR021735">
    <property type="entry name" value="DUF3306"/>
</dbReference>
<feature type="compositionally biased region" description="Pro residues" evidence="1">
    <location>
        <begin position="164"/>
        <end position="180"/>
    </location>
</feature>
<accession>A0ABS5E1T4</accession>